<evidence type="ECO:0000256" key="2">
    <source>
        <dbReference type="ARBA" id="ARBA00023054"/>
    </source>
</evidence>
<evidence type="ECO:0000256" key="3">
    <source>
        <dbReference type="SAM" id="MobiDB-lite"/>
    </source>
</evidence>
<dbReference type="PANTHER" id="PTHR39472:SF1">
    <property type="entry name" value="EXPRESSED PROTEIN"/>
    <property type="match status" value="1"/>
</dbReference>
<dbReference type="Pfam" id="PF05769">
    <property type="entry name" value="SIKE"/>
    <property type="match status" value="1"/>
</dbReference>
<proteinExistence type="inferred from homology"/>
<evidence type="ECO:0000313" key="4">
    <source>
        <dbReference type="EMBL" id="CAG8456967.1"/>
    </source>
</evidence>
<name>A0A9N8YUP6_9GLOM</name>
<sequence>MTPADMTEEDPRLRKLAQELCSQLAINREQVRKLQLQIDEIKSRTEGSDGSLNRPNFRAPPFESGTDLERQNALLIFENQQLNEENSELLAIIKEYETTLQVMMNKFRVQAYEIQQSKFDMQRDYEALLEEERRAKSQVLVEHASLLSQISKVGSIVREAYDAQTNIDTDILVESLYIENQGLRQLLRIADGSELPPEKVDSPTTVKHMLNSDTPNDSTIENTTEES</sequence>
<dbReference type="Proteomes" id="UP000789342">
    <property type="component" value="Unassembled WGS sequence"/>
</dbReference>
<gene>
    <name evidence="4" type="ORF">AMORRO_LOCUS1203</name>
</gene>
<feature type="compositionally biased region" description="Polar residues" evidence="3">
    <location>
        <begin position="211"/>
        <end position="227"/>
    </location>
</feature>
<evidence type="ECO:0000256" key="1">
    <source>
        <dbReference type="ARBA" id="ARBA00005537"/>
    </source>
</evidence>
<protein>
    <submittedName>
        <fullName evidence="4">17517_t:CDS:1</fullName>
    </submittedName>
</protein>
<dbReference type="PANTHER" id="PTHR39472">
    <property type="entry name" value="EXPRESSED PROTEIN"/>
    <property type="match status" value="1"/>
</dbReference>
<organism evidence="4 5">
    <name type="scientific">Acaulospora morrowiae</name>
    <dbReference type="NCBI Taxonomy" id="94023"/>
    <lineage>
        <taxon>Eukaryota</taxon>
        <taxon>Fungi</taxon>
        <taxon>Fungi incertae sedis</taxon>
        <taxon>Mucoromycota</taxon>
        <taxon>Glomeromycotina</taxon>
        <taxon>Glomeromycetes</taxon>
        <taxon>Diversisporales</taxon>
        <taxon>Acaulosporaceae</taxon>
        <taxon>Acaulospora</taxon>
    </lineage>
</organism>
<dbReference type="EMBL" id="CAJVPV010000434">
    <property type="protein sequence ID" value="CAG8456967.1"/>
    <property type="molecule type" value="Genomic_DNA"/>
</dbReference>
<comment type="similarity">
    <text evidence="1">Belongs to the SIKE family.</text>
</comment>
<dbReference type="AlphaFoldDB" id="A0A9N8YUP6"/>
<dbReference type="OrthoDB" id="21214at2759"/>
<reference evidence="4" key="1">
    <citation type="submission" date="2021-06" db="EMBL/GenBank/DDBJ databases">
        <authorList>
            <person name="Kallberg Y."/>
            <person name="Tangrot J."/>
            <person name="Rosling A."/>
        </authorList>
    </citation>
    <scope>NUCLEOTIDE SEQUENCE</scope>
    <source>
        <strain evidence="4">CL551</strain>
    </source>
</reference>
<comment type="caution">
    <text evidence="4">The sequence shown here is derived from an EMBL/GenBank/DDBJ whole genome shotgun (WGS) entry which is preliminary data.</text>
</comment>
<evidence type="ECO:0000313" key="5">
    <source>
        <dbReference type="Proteomes" id="UP000789342"/>
    </source>
</evidence>
<keyword evidence="5" id="KW-1185">Reference proteome</keyword>
<dbReference type="InterPro" id="IPR008555">
    <property type="entry name" value="SIKE"/>
</dbReference>
<accession>A0A9N8YUP6</accession>
<keyword evidence="2" id="KW-0175">Coiled coil</keyword>
<feature type="region of interest" description="Disordered" evidence="3">
    <location>
        <begin position="194"/>
        <end position="227"/>
    </location>
</feature>